<dbReference type="GO" id="GO:0019843">
    <property type="term" value="F:rRNA binding"/>
    <property type="evidence" value="ECO:0007669"/>
    <property type="project" value="UniProtKB-UniRule"/>
</dbReference>
<keyword evidence="5 7" id="KW-0687">Ribonucleoprotein</keyword>
<dbReference type="AlphaFoldDB" id="A0A286U2B5"/>
<organism evidence="10 11">
    <name type="scientific">Candidatus Scalindua japonica</name>
    <dbReference type="NCBI Taxonomy" id="1284222"/>
    <lineage>
        <taxon>Bacteria</taxon>
        <taxon>Pseudomonadati</taxon>
        <taxon>Planctomycetota</taxon>
        <taxon>Candidatus Brocadiia</taxon>
        <taxon>Candidatus Brocadiales</taxon>
        <taxon>Candidatus Scalinduaceae</taxon>
        <taxon>Candidatus Scalindua</taxon>
    </lineage>
</organism>
<dbReference type="GO" id="GO:0000049">
    <property type="term" value="F:tRNA binding"/>
    <property type="evidence" value="ECO:0007669"/>
    <property type="project" value="UniProtKB-UniRule"/>
</dbReference>
<dbReference type="InterPro" id="IPR027437">
    <property type="entry name" value="Rbsml_uS13_C"/>
</dbReference>
<dbReference type="SUPFAM" id="SSF46946">
    <property type="entry name" value="S13-like H2TH domain"/>
    <property type="match status" value="1"/>
</dbReference>
<keyword evidence="11" id="KW-1185">Reference proteome</keyword>
<evidence type="ECO:0000256" key="6">
    <source>
        <dbReference type="ARBA" id="ARBA00035166"/>
    </source>
</evidence>
<dbReference type="GO" id="GO:0006412">
    <property type="term" value="P:translation"/>
    <property type="evidence" value="ECO:0007669"/>
    <property type="project" value="UniProtKB-UniRule"/>
</dbReference>
<keyword evidence="3 7" id="KW-0694">RNA-binding</keyword>
<evidence type="ECO:0000256" key="3">
    <source>
        <dbReference type="ARBA" id="ARBA00022884"/>
    </source>
</evidence>
<dbReference type="Pfam" id="PF00416">
    <property type="entry name" value="Ribosomal_S13"/>
    <property type="match status" value="1"/>
</dbReference>
<comment type="subunit">
    <text evidence="7">Part of the 30S ribosomal subunit. Forms a loose heterodimer with protein S19. Forms two bridges to the 50S subunit in the 70S ribosome.</text>
</comment>
<dbReference type="PIRSF" id="PIRSF002134">
    <property type="entry name" value="Ribosomal_S13"/>
    <property type="match status" value="1"/>
</dbReference>
<evidence type="ECO:0000313" key="11">
    <source>
        <dbReference type="Proteomes" id="UP000218542"/>
    </source>
</evidence>
<keyword evidence="4 7" id="KW-0689">Ribosomal protein</keyword>
<dbReference type="Gene3D" id="4.10.910.10">
    <property type="entry name" value="30s ribosomal protein s13, domain 2"/>
    <property type="match status" value="1"/>
</dbReference>
<comment type="function">
    <text evidence="7">Located at the top of the head of the 30S subunit, it contacts several helices of the 16S rRNA. In the 70S ribosome it contacts the 23S rRNA (bridge B1a) and protein L5 of the 50S subunit (bridge B1b), connecting the 2 subunits; these bridges are implicated in subunit movement. Contacts the tRNAs in the A and P-sites.</text>
</comment>
<protein>
    <recommendedName>
        <fullName evidence="6 7">Small ribosomal subunit protein uS13</fullName>
    </recommendedName>
</protein>
<dbReference type="HAMAP" id="MF_01315">
    <property type="entry name" value="Ribosomal_uS13"/>
    <property type="match status" value="1"/>
</dbReference>
<keyword evidence="7" id="KW-0820">tRNA-binding</keyword>
<dbReference type="RefSeq" id="WP_096895665.1">
    <property type="nucleotide sequence ID" value="NZ_BAOS01000029.1"/>
</dbReference>
<evidence type="ECO:0000256" key="2">
    <source>
        <dbReference type="ARBA" id="ARBA00022730"/>
    </source>
</evidence>
<dbReference type="InterPro" id="IPR019980">
    <property type="entry name" value="Ribosomal_uS13_bac-type"/>
</dbReference>
<evidence type="ECO:0000256" key="9">
    <source>
        <dbReference type="SAM" id="MobiDB-lite"/>
    </source>
</evidence>
<dbReference type="InterPro" id="IPR001892">
    <property type="entry name" value="Ribosomal_uS13"/>
</dbReference>
<feature type="region of interest" description="Disordered" evidence="9">
    <location>
        <begin position="98"/>
        <end position="128"/>
    </location>
</feature>
<dbReference type="OrthoDB" id="9803610at2"/>
<evidence type="ECO:0000256" key="1">
    <source>
        <dbReference type="ARBA" id="ARBA00008080"/>
    </source>
</evidence>
<dbReference type="GO" id="GO:0015935">
    <property type="term" value="C:small ribosomal subunit"/>
    <property type="evidence" value="ECO:0007669"/>
    <property type="project" value="TreeGrafter"/>
</dbReference>
<comment type="caution">
    <text evidence="10">The sequence shown here is derived from an EMBL/GenBank/DDBJ whole genome shotgun (WGS) entry which is preliminary data.</text>
</comment>
<evidence type="ECO:0000313" key="10">
    <source>
        <dbReference type="EMBL" id="GAX62280.1"/>
    </source>
</evidence>
<dbReference type="PROSITE" id="PS50159">
    <property type="entry name" value="RIBOSOMAL_S13_2"/>
    <property type="match status" value="1"/>
</dbReference>
<evidence type="ECO:0000256" key="8">
    <source>
        <dbReference type="RuleBase" id="RU003830"/>
    </source>
</evidence>
<dbReference type="Proteomes" id="UP000218542">
    <property type="component" value="Unassembled WGS sequence"/>
</dbReference>
<proteinExistence type="inferred from homology"/>
<dbReference type="GO" id="GO:0005829">
    <property type="term" value="C:cytosol"/>
    <property type="evidence" value="ECO:0007669"/>
    <property type="project" value="TreeGrafter"/>
</dbReference>
<evidence type="ECO:0000256" key="5">
    <source>
        <dbReference type="ARBA" id="ARBA00023274"/>
    </source>
</evidence>
<comment type="similarity">
    <text evidence="1 7 8">Belongs to the universal ribosomal protein uS13 family.</text>
</comment>
<dbReference type="FunFam" id="1.10.8.50:FF:000001">
    <property type="entry name" value="30S ribosomal protein S13"/>
    <property type="match status" value="1"/>
</dbReference>
<evidence type="ECO:0000256" key="7">
    <source>
        <dbReference type="HAMAP-Rule" id="MF_01315"/>
    </source>
</evidence>
<keyword evidence="2 7" id="KW-0699">rRNA-binding</keyword>
<dbReference type="PANTHER" id="PTHR10871:SF1">
    <property type="entry name" value="SMALL RIBOSOMAL SUBUNIT PROTEIN US13M"/>
    <property type="match status" value="1"/>
</dbReference>
<evidence type="ECO:0000256" key="4">
    <source>
        <dbReference type="ARBA" id="ARBA00022980"/>
    </source>
</evidence>
<name>A0A286U2B5_9BACT</name>
<reference evidence="11" key="1">
    <citation type="journal article" date="2017" name="Environ. Microbiol. Rep.">
        <title>Genetic Diversity of Marine Anaerobic Ammonium-Oxidizing Bacteria as Revealed by Genomic and Proteomic Analyses of 'Candidatus Scalindua japonica'.</title>
        <authorList>
            <person name="Oshiki M."/>
            <person name="Mizuto K."/>
            <person name="Kimura Z."/>
            <person name="Kindaichi T."/>
            <person name="Satoh H."/>
            <person name="Okabe S."/>
        </authorList>
    </citation>
    <scope>NUCLEOTIDE SEQUENCE [LARGE SCALE GENOMIC DNA]</scope>
    <source>
        <strain evidence="11">husup-a2</strain>
    </source>
</reference>
<dbReference type="NCBIfam" id="TIGR03631">
    <property type="entry name" value="uS13_bact"/>
    <property type="match status" value="1"/>
</dbReference>
<dbReference type="InterPro" id="IPR010979">
    <property type="entry name" value="Ribosomal_uS13-like_H2TH"/>
</dbReference>
<dbReference type="EMBL" id="BAOS01000029">
    <property type="protein sequence ID" value="GAX62280.1"/>
    <property type="molecule type" value="Genomic_DNA"/>
</dbReference>
<sequence length="128" mass="14406">MPRIAGVDIPGDKRIVISLTYIYGISKHISQKALKALGMDENIRAKDISEDELSTLGVYLDKNFAIEGQLRRQESQNITRLKNIGCYRGLRHRLGLPARGQRTKTNARTRKGKKRTVSVKKGVKDMKG</sequence>
<feature type="compositionally biased region" description="Basic residues" evidence="9">
    <location>
        <begin position="101"/>
        <end position="118"/>
    </location>
</feature>
<accession>A0A286U2B5</accession>
<dbReference type="PANTHER" id="PTHR10871">
    <property type="entry name" value="30S RIBOSOMAL PROTEIN S13/40S RIBOSOMAL PROTEIN S18"/>
    <property type="match status" value="1"/>
</dbReference>
<gene>
    <name evidence="7" type="primary">rpsM</name>
    <name evidence="10" type="ORF">SCALIN_C29_0064</name>
</gene>
<dbReference type="Gene3D" id="1.10.8.50">
    <property type="match status" value="1"/>
</dbReference>
<dbReference type="GO" id="GO:0003735">
    <property type="term" value="F:structural constituent of ribosome"/>
    <property type="evidence" value="ECO:0007669"/>
    <property type="project" value="InterPro"/>
</dbReference>